<dbReference type="AlphaFoldDB" id="A0A5P1EVR0"/>
<reference evidence="2" key="1">
    <citation type="journal article" date="2017" name="Nat. Commun.">
        <title>The asparagus genome sheds light on the origin and evolution of a young Y chromosome.</title>
        <authorList>
            <person name="Harkess A."/>
            <person name="Zhou J."/>
            <person name="Xu C."/>
            <person name="Bowers J.E."/>
            <person name="Van der Hulst R."/>
            <person name="Ayyampalayam S."/>
            <person name="Mercati F."/>
            <person name="Riccardi P."/>
            <person name="McKain M.R."/>
            <person name="Kakrana A."/>
            <person name="Tang H."/>
            <person name="Ray J."/>
            <person name="Groenendijk J."/>
            <person name="Arikit S."/>
            <person name="Mathioni S.M."/>
            <person name="Nakano M."/>
            <person name="Shan H."/>
            <person name="Telgmann-Rauber A."/>
            <person name="Kanno A."/>
            <person name="Yue Z."/>
            <person name="Chen H."/>
            <person name="Li W."/>
            <person name="Chen Y."/>
            <person name="Xu X."/>
            <person name="Zhang Y."/>
            <person name="Luo S."/>
            <person name="Chen H."/>
            <person name="Gao J."/>
            <person name="Mao Z."/>
            <person name="Pires J.C."/>
            <person name="Luo M."/>
            <person name="Kudrna D."/>
            <person name="Wing R.A."/>
            <person name="Meyers B.C."/>
            <person name="Yi K."/>
            <person name="Kong H."/>
            <person name="Lavrijsen P."/>
            <person name="Sunseri F."/>
            <person name="Falavigna A."/>
            <person name="Ye Y."/>
            <person name="Leebens-Mack J.H."/>
            <person name="Chen G."/>
        </authorList>
    </citation>
    <scope>NUCLEOTIDE SEQUENCE [LARGE SCALE GENOMIC DNA]</scope>
    <source>
        <strain evidence="2">cv. DH0086</strain>
    </source>
</reference>
<dbReference type="Proteomes" id="UP000243459">
    <property type="component" value="Chromosome 5"/>
</dbReference>
<dbReference type="Gramene" id="ONK68210">
    <property type="protein sequence ID" value="ONK68210"/>
    <property type="gene ID" value="A4U43_C05F8840"/>
</dbReference>
<organism evidence="1 2">
    <name type="scientific">Asparagus officinalis</name>
    <name type="common">Garden asparagus</name>
    <dbReference type="NCBI Taxonomy" id="4686"/>
    <lineage>
        <taxon>Eukaryota</taxon>
        <taxon>Viridiplantae</taxon>
        <taxon>Streptophyta</taxon>
        <taxon>Embryophyta</taxon>
        <taxon>Tracheophyta</taxon>
        <taxon>Spermatophyta</taxon>
        <taxon>Magnoliopsida</taxon>
        <taxon>Liliopsida</taxon>
        <taxon>Asparagales</taxon>
        <taxon>Asparagaceae</taxon>
        <taxon>Asparagoideae</taxon>
        <taxon>Asparagus</taxon>
    </lineage>
</organism>
<protein>
    <submittedName>
        <fullName evidence="1">Uncharacterized protein</fullName>
    </submittedName>
</protein>
<keyword evidence="2" id="KW-1185">Reference proteome</keyword>
<gene>
    <name evidence="1" type="ORF">A4U43_C05F8840</name>
</gene>
<sequence length="142" mass="15938">MQSKLKIKDTTFNPTPTKFSSSFNTTETMMLTKSLALKIAFFTESSTSQSSKKAVSFPRRTNFFSSELRPARAKSSFPLDQTLMRRRRVRLETRSVEGRGIMVAGHEPVMDRPAIVGDAGAEADGGAHDSLIFGDQYWRRKL</sequence>
<name>A0A5P1EVR0_ASPOF</name>
<evidence type="ECO:0000313" key="1">
    <source>
        <dbReference type="EMBL" id="ONK68210.1"/>
    </source>
</evidence>
<dbReference type="EMBL" id="CM007385">
    <property type="protein sequence ID" value="ONK68210.1"/>
    <property type="molecule type" value="Genomic_DNA"/>
</dbReference>
<proteinExistence type="predicted"/>
<accession>A0A5P1EVR0</accession>
<evidence type="ECO:0000313" key="2">
    <source>
        <dbReference type="Proteomes" id="UP000243459"/>
    </source>
</evidence>